<keyword evidence="3 6" id="KW-0963">Cytoplasm</keyword>
<reference evidence="9 10" key="1">
    <citation type="submission" date="2024-04" db="EMBL/GenBank/DDBJ databases">
        <title>Tritrichomonas musculus Genome.</title>
        <authorList>
            <person name="Alves-Ferreira E."/>
            <person name="Grigg M."/>
            <person name="Lorenzi H."/>
            <person name="Galac M."/>
        </authorList>
    </citation>
    <scope>NUCLEOTIDE SEQUENCE [LARGE SCALE GENOMIC DNA]</scope>
    <source>
        <strain evidence="9 10">EAF2021</strain>
    </source>
</reference>
<dbReference type="Proteomes" id="UP001470230">
    <property type="component" value="Unassembled WGS sequence"/>
</dbReference>
<accession>A0ABR2JTF4</accession>
<evidence type="ECO:0000256" key="4">
    <source>
        <dbReference type="ARBA" id="ARBA00022980"/>
    </source>
</evidence>
<comment type="similarity">
    <text evidence="2 6 7">Belongs to the universal ribosomal protein uS2 family.</text>
</comment>
<feature type="compositionally biased region" description="Polar residues" evidence="8">
    <location>
        <begin position="228"/>
        <end position="252"/>
    </location>
</feature>
<proteinExistence type="inferred from homology"/>
<evidence type="ECO:0000256" key="6">
    <source>
        <dbReference type="HAMAP-Rule" id="MF_03015"/>
    </source>
</evidence>
<evidence type="ECO:0000256" key="3">
    <source>
        <dbReference type="ARBA" id="ARBA00022490"/>
    </source>
</evidence>
<evidence type="ECO:0000256" key="8">
    <source>
        <dbReference type="SAM" id="MobiDB-lite"/>
    </source>
</evidence>
<dbReference type="InterPro" id="IPR005707">
    <property type="entry name" value="Ribosomal_uS2_euk/arc"/>
</dbReference>
<dbReference type="InterPro" id="IPR023591">
    <property type="entry name" value="Ribosomal_uS2_flav_dom_sf"/>
</dbReference>
<feature type="compositionally biased region" description="Basic and acidic residues" evidence="8">
    <location>
        <begin position="213"/>
        <end position="226"/>
    </location>
</feature>
<keyword evidence="10" id="KW-1185">Reference proteome</keyword>
<evidence type="ECO:0000256" key="1">
    <source>
        <dbReference type="ARBA" id="ARBA00004496"/>
    </source>
</evidence>
<name>A0ABR2JTF4_9EUKA</name>
<evidence type="ECO:0000313" key="9">
    <source>
        <dbReference type="EMBL" id="KAK8882169.1"/>
    </source>
</evidence>
<dbReference type="Pfam" id="PF00318">
    <property type="entry name" value="Ribosomal_S2"/>
    <property type="match status" value="2"/>
</dbReference>
<gene>
    <name evidence="9" type="ORF">M9Y10_044809</name>
</gene>
<dbReference type="PROSITE" id="PS00963">
    <property type="entry name" value="RIBOSOMAL_S2_2"/>
    <property type="match status" value="1"/>
</dbReference>
<comment type="subcellular location">
    <subcellularLocation>
        <location evidence="1 6">Cytoplasm</location>
    </subcellularLocation>
</comment>
<evidence type="ECO:0000256" key="5">
    <source>
        <dbReference type="ARBA" id="ARBA00023274"/>
    </source>
</evidence>
<dbReference type="SUPFAM" id="SSF52313">
    <property type="entry name" value="Ribosomal protein S2"/>
    <property type="match status" value="1"/>
</dbReference>
<dbReference type="HAMAP" id="MF_03015">
    <property type="entry name" value="Ribosomal_S2_euk"/>
    <property type="match status" value="1"/>
</dbReference>
<evidence type="ECO:0000256" key="2">
    <source>
        <dbReference type="ARBA" id="ARBA00006242"/>
    </source>
</evidence>
<dbReference type="CDD" id="cd01425">
    <property type="entry name" value="RPS2"/>
    <property type="match status" value="1"/>
</dbReference>
<sequence>MQAADREASIKLMLAAKCHHGSSNLSFGMTNYAFSRNKSGSYVINLGMTYEKIKLAARMIHAVSEPRDVLAISAKPFGQRAVHKFSQFLGALCINQRFTPGLFTNHSIKGKFVEPRLIIICDPNTDTQAIQEAAYANIPCIALCDTDARIEYVDCVIPCNTKNKTSIGLVMWLLTREVLRLRGELLRAQEWKVLPDLFFYRDADDEQRIQKEIDNSGEDQGEKEGETETATQDAANIPVNVTTQHASEQEWNNLEGEGTWQ</sequence>
<organism evidence="9 10">
    <name type="scientific">Tritrichomonas musculus</name>
    <dbReference type="NCBI Taxonomy" id="1915356"/>
    <lineage>
        <taxon>Eukaryota</taxon>
        <taxon>Metamonada</taxon>
        <taxon>Parabasalia</taxon>
        <taxon>Tritrichomonadida</taxon>
        <taxon>Tritrichomonadidae</taxon>
        <taxon>Tritrichomonas</taxon>
    </lineage>
</organism>
<dbReference type="PRINTS" id="PR00395">
    <property type="entry name" value="RIBOSOMALS2"/>
</dbReference>
<dbReference type="Gene3D" id="3.40.50.10490">
    <property type="entry name" value="Glucose-6-phosphate isomerase like protein, domain 1"/>
    <property type="match status" value="1"/>
</dbReference>
<evidence type="ECO:0000313" key="10">
    <source>
        <dbReference type="Proteomes" id="UP001470230"/>
    </source>
</evidence>
<keyword evidence="4 6" id="KW-0689">Ribosomal protein</keyword>
<comment type="caution">
    <text evidence="9">The sequence shown here is derived from an EMBL/GenBank/DDBJ whole genome shotgun (WGS) entry which is preliminary data.</text>
</comment>
<dbReference type="NCBIfam" id="TIGR01012">
    <property type="entry name" value="uS2_euk_arch"/>
    <property type="match status" value="1"/>
</dbReference>
<evidence type="ECO:0000256" key="7">
    <source>
        <dbReference type="RuleBase" id="RU003631"/>
    </source>
</evidence>
<keyword evidence="5 6" id="KW-0687">Ribonucleoprotein</keyword>
<feature type="region of interest" description="Disordered" evidence="8">
    <location>
        <begin position="213"/>
        <end position="261"/>
    </location>
</feature>
<dbReference type="InterPro" id="IPR027498">
    <property type="entry name" value="Ribosomal_uS2_euk"/>
</dbReference>
<dbReference type="InterPro" id="IPR001865">
    <property type="entry name" value="Ribosomal_uS2"/>
</dbReference>
<dbReference type="PANTHER" id="PTHR11489">
    <property type="entry name" value="40S RIBOSOMAL PROTEIN SA"/>
    <property type="match status" value="1"/>
</dbReference>
<comment type="function">
    <text evidence="6">Required for the assembly and/or stability of the 40S ribosomal subunit. Required for the processing of the 20S rRNA-precursor to mature 18S rRNA in a late step of the maturation of 40S ribosomal subunits.</text>
</comment>
<protein>
    <recommendedName>
        <fullName evidence="6">Small ribosomal subunit protein uS2</fullName>
    </recommendedName>
</protein>
<dbReference type="InterPro" id="IPR018130">
    <property type="entry name" value="Ribosomal_uS2_CS"/>
</dbReference>
<dbReference type="EMBL" id="JAPFFF010000009">
    <property type="protein sequence ID" value="KAK8882169.1"/>
    <property type="molecule type" value="Genomic_DNA"/>
</dbReference>
<comment type="subunit">
    <text evidence="6">Component of the small ribosomal subunit. Mature ribosomes consist of a small (40S) and a large (60S) subunit. The 40S subunit contains about 33 different proteins and 1 molecule of RNA (18S). The 60S subunit contains about 49 different proteins and 3 molecules of RNA (25S, 5.8S and 5S). Interacts with ribosomal protein S21.</text>
</comment>